<evidence type="ECO:0000313" key="1">
    <source>
        <dbReference type="EMBL" id="GIO53989.1"/>
    </source>
</evidence>
<gene>
    <name evidence="1" type="ORF">J21TS7_23070</name>
</gene>
<keyword evidence="2" id="KW-1185">Reference proteome</keyword>
<organism evidence="1 2">
    <name type="scientific">Paenibacillus cineris</name>
    <dbReference type="NCBI Taxonomy" id="237530"/>
    <lineage>
        <taxon>Bacteria</taxon>
        <taxon>Bacillati</taxon>
        <taxon>Bacillota</taxon>
        <taxon>Bacilli</taxon>
        <taxon>Bacillales</taxon>
        <taxon>Paenibacillaceae</taxon>
        <taxon>Paenibacillus</taxon>
    </lineage>
</organism>
<proteinExistence type="predicted"/>
<reference evidence="1 2" key="1">
    <citation type="submission" date="2021-03" db="EMBL/GenBank/DDBJ databases">
        <title>Antimicrobial resistance genes in bacteria isolated from Japanese honey, and their potential for conferring macrolide and lincosamide resistance in the American foulbrood pathogen Paenibacillus larvae.</title>
        <authorList>
            <person name="Okamoto M."/>
            <person name="Kumagai M."/>
            <person name="Kanamori H."/>
            <person name="Takamatsu D."/>
        </authorList>
    </citation>
    <scope>NUCLEOTIDE SEQUENCE [LARGE SCALE GENOMIC DNA]</scope>
    <source>
        <strain evidence="1 2">J21TS7</strain>
    </source>
</reference>
<name>A0ABQ4LBP1_9BACL</name>
<protein>
    <submittedName>
        <fullName evidence="1">Uncharacterized protein</fullName>
    </submittedName>
</protein>
<sequence>MVGRSVMGIYYTGYGGGVMAMGRRRRLDIARIHADAVGHSEIVDSSYCLG</sequence>
<dbReference type="EMBL" id="BORU01000001">
    <property type="protein sequence ID" value="GIO53989.1"/>
    <property type="molecule type" value="Genomic_DNA"/>
</dbReference>
<comment type="caution">
    <text evidence="1">The sequence shown here is derived from an EMBL/GenBank/DDBJ whole genome shotgun (WGS) entry which is preliminary data.</text>
</comment>
<dbReference type="Proteomes" id="UP000676601">
    <property type="component" value="Unassembled WGS sequence"/>
</dbReference>
<accession>A0ABQ4LBP1</accession>
<evidence type="ECO:0000313" key="2">
    <source>
        <dbReference type="Proteomes" id="UP000676601"/>
    </source>
</evidence>